<feature type="region of interest" description="Disordered" evidence="7">
    <location>
        <begin position="206"/>
        <end position="239"/>
    </location>
</feature>
<dbReference type="GO" id="GO:0005886">
    <property type="term" value="C:plasma membrane"/>
    <property type="evidence" value="ECO:0007669"/>
    <property type="project" value="UniProtKB-SubCell"/>
</dbReference>
<dbReference type="InterPro" id="IPR032818">
    <property type="entry name" value="DedA-like"/>
</dbReference>
<feature type="domain" description="VTT" evidence="9">
    <location>
        <begin position="41"/>
        <end position="168"/>
    </location>
</feature>
<evidence type="ECO:0000256" key="8">
    <source>
        <dbReference type="SAM" id="Phobius"/>
    </source>
</evidence>
<feature type="region of interest" description="Disordered" evidence="7">
    <location>
        <begin position="253"/>
        <end position="477"/>
    </location>
</feature>
<comment type="subcellular location">
    <subcellularLocation>
        <location evidence="1">Cell membrane</location>
        <topology evidence="1">Multi-pass membrane protein</topology>
    </subcellularLocation>
</comment>
<dbReference type="AlphaFoldDB" id="A0A652KUP6"/>
<evidence type="ECO:0000256" key="5">
    <source>
        <dbReference type="ARBA" id="ARBA00022989"/>
    </source>
</evidence>
<proteinExistence type="inferred from homology"/>
<feature type="transmembrane region" description="Helical" evidence="8">
    <location>
        <begin position="182"/>
        <end position="200"/>
    </location>
</feature>
<name>A0A652KUP6_9ACTN</name>
<sequence>MNTLALGPSWLDPDYLLNTFGLPGLLLIVFAESGLLIGFFLPGDSLLFTTGLLVTTGDLKYPLWLVCVLVALAAIIGDQVGYLFGRKVGPALFKRPDSRLFKQENVEKAHEFFEKYGPKSLVLARFVPIVRTFTPIIAGVSRMNYRSFITFNIIGGVLWGVGVTLLGAALGKIDFVHQNIEMILILIVLISVVPIAIEFLRARSRSKKEAAQRGDDQGPSDGGPEAGPHGGADGENEGPAAYRYTADQAAPYGGGYDSRYGTTGRPGEYGGQGAPYGNGQPGPYGGAQDDQQGGAPYGGPYGTQQPGGQDAGYGAQYGTQQGGPYGNGQPGQYGGQYGARGQYGADQGGGQYGGADQGGQHGGQYDGGAQYGTQGARYGGAQQAGQYGGQQPGPYGGQQPGPYGAPQGGGQQYGGNQAGAPYDNGQAAPYGTGQAAPYAGGQPGPYDDGNSYGERPADGRGDAQEEDPGPYGWQNRR</sequence>
<feature type="compositionally biased region" description="Gly residues" evidence="7">
    <location>
        <begin position="346"/>
        <end position="370"/>
    </location>
</feature>
<dbReference type="InterPro" id="IPR032816">
    <property type="entry name" value="VTT_dom"/>
</dbReference>
<feature type="transmembrane region" description="Helical" evidence="8">
    <location>
        <begin position="148"/>
        <end position="170"/>
    </location>
</feature>
<reference evidence="10" key="1">
    <citation type="submission" date="2018-10" db="EMBL/GenBank/DDBJ databases">
        <authorList>
            <person name="Hariharan J."/>
            <person name="Choudoir M.J."/>
            <person name="Diebold P."/>
            <person name="Panke-Buisse K."/>
            <person name="Campbell A.N."/>
            <person name="Buckley D.H."/>
        </authorList>
    </citation>
    <scope>NUCLEOTIDE SEQUENCE</scope>
    <source>
        <strain evidence="10">Gb1</strain>
    </source>
</reference>
<feature type="compositionally biased region" description="Low complexity" evidence="7">
    <location>
        <begin position="418"/>
        <end position="446"/>
    </location>
</feature>
<evidence type="ECO:0000256" key="3">
    <source>
        <dbReference type="ARBA" id="ARBA00022475"/>
    </source>
</evidence>
<evidence type="ECO:0000256" key="6">
    <source>
        <dbReference type="ARBA" id="ARBA00023136"/>
    </source>
</evidence>
<evidence type="ECO:0000256" key="4">
    <source>
        <dbReference type="ARBA" id="ARBA00022692"/>
    </source>
</evidence>
<dbReference type="PANTHER" id="PTHR30353">
    <property type="entry name" value="INNER MEMBRANE PROTEIN DEDA-RELATED"/>
    <property type="match status" value="1"/>
</dbReference>
<feature type="compositionally biased region" description="Gly residues" evidence="7">
    <location>
        <begin position="267"/>
        <end position="285"/>
    </location>
</feature>
<feature type="compositionally biased region" description="Basic and acidic residues" evidence="7">
    <location>
        <begin position="207"/>
        <end position="216"/>
    </location>
</feature>
<evidence type="ECO:0000313" key="10">
    <source>
        <dbReference type="EMBL" id="TXS26628.1"/>
    </source>
</evidence>
<evidence type="ECO:0000259" key="9">
    <source>
        <dbReference type="Pfam" id="PF09335"/>
    </source>
</evidence>
<feature type="compositionally biased region" description="Low complexity" evidence="7">
    <location>
        <begin position="302"/>
        <end position="319"/>
    </location>
</feature>
<feature type="compositionally biased region" description="Gly residues" evidence="7">
    <location>
        <begin position="386"/>
        <end position="399"/>
    </location>
</feature>
<keyword evidence="5 8" id="KW-1133">Transmembrane helix</keyword>
<dbReference type="Pfam" id="PF09335">
    <property type="entry name" value="VTT_dom"/>
    <property type="match status" value="1"/>
</dbReference>
<dbReference type="RefSeq" id="WP_147983511.1">
    <property type="nucleotide sequence ID" value="NZ_RDBM01000035.1"/>
</dbReference>
<keyword evidence="4 8" id="KW-0812">Transmembrane</keyword>
<comment type="similarity">
    <text evidence="2">Belongs to the DedA family.</text>
</comment>
<evidence type="ECO:0000256" key="2">
    <source>
        <dbReference type="ARBA" id="ARBA00010792"/>
    </source>
</evidence>
<dbReference type="EMBL" id="RDBM01000035">
    <property type="protein sequence ID" value="TXS26628.1"/>
    <property type="molecule type" value="Genomic_DNA"/>
</dbReference>
<comment type="caution">
    <text evidence="10">The sequence shown here is derived from an EMBL/GenBank/DDBJ whole genome shotgun (WGS) entry which is preliminary data.</text>
</comment>
<organism evidence="10">
    <name type="scientific">Streptomyces sp. gb1(2016)</name>
    <dbReference type="NCBI Taxonomy" id="1828321"/>
    <lineage>
        <taxon>Bacteria</taxon>
        <taxon>Bacillati</taxon>
        <taxon>Actinomycetota</taxon>
        <taxon>Actinomycetes</taxon>
        <taxon>Kitasatosporales</taxon>
        <taxon>Streptomycetaceae</taxon>
        <taxon>Streptomyces</taxon>
    </lineage>
</organism>
<feature type="compositionally biased region" description="Gly residues" evidence="7">
    <location>
        <begin position="320"/>
        <end position="338"/>
    </location>
</feature>
<accession>A0A652KUP6</accession>
<gene>
    <name evidence="10" type="ORF">EAO74_10895</name>
</gene>
<feature type="compositionally biased region" description="Low complexity" evidence="7">
    <location>
        <begin position="371"/>
        <end position="385"/>
    </location>
</feature>
<protein>
    <submittedName>
        <fullName evidence="10">DedA family protein</fullName>
    </submittedName>
</protein>
<keyword evidence="3" id="KW-1003">Cell membrane</keyword>
<evidence type="ECO:0000256" key="7">
    <source>
        <dbReference type="SAM" id="MobiDB-lite"/>
    </source>
</evidence>
<feature type="transmembrane region" description="Helical" evidence="8">
    <location>
        <begin position="61"/>
        <end position="85"/>
    </location>
</feature>
<evidence type="ECO:0000256" key="1">
    <source>
        <dbReference type="ARBA" id="ARBA00004651"/>
    </source>
</evidence>
<keyword evidence="6 8" id="KW-0472">Membrane</keyword>
<dbReference type="PANTHER" id="PTHR30353:SF0">
    <property type="entry name" value="TRANSMEMBRANE PROTEIN"/>
    <property type="match status" value="1"/>
</dbReference>
<feature type="compositionally biased region" description="Gly residues" evidence="7">
    <location>
        <begin position="220"/>
        <end position="233"/>
    </location>
</feature>
<feature type="transmembrane region" description="Helical" evidence="8">
    <location>
        <begin position="20"/>
        <end position="41"/>
    </location>
</feature>
<feature type="compositionally biased region" description="Gly residues" evidence="7">
    <location>
        <begin position="406"/>
        <end position="417"/>
    </location>
</feature>